<feature type="compositionally biased region" description="Basic and acidic residues" evidence="1">
    <location>
        <begin position="83"/>
        <end position="93"/>
    </location>
</feature>
<evidence type="ECO:0000256" key="1">
    <source>
        <dbReference type="SAM" id="MobiDB-lite"/>
    </source>
</evidence>
<protein>
    <submittedName>
        <fullName evidence="2">Uncharacterized protein</fullName>
    </submittedName>
</protein>
<keyword evidence="3" id="KW-1185">Reference proteome</keyword>
<sequence>MLSNVWTGKWLLFFWNGLERRPLLETEQGDKGNCNVNVSTREAETMGRLFCFTDVTMRQCGRRPQGTFLWDGSIPGTTSKLPAKKDATPRPRENGGQGSYLEGAKKKCSGTLEGASCTLLGSAHPARADQQAASKQFAYKFPCVLDMPFAKQWKQV</sequence>
<feature type="region of interest" description="Disordered" evidence="1">
    <location>
        <begin position="74"/>
        <end position="100"/>
    </location>
</feature>
<proteinExistence type="predicted"/>
<organism evidence="2 3">
    <name type="scientific">Colletotrichum lupini</name>
    <dbReference type="NCBI Taxonomy" id="145971"/>
    <lineage>
        <taxon>Eukaryota</taxon>
        <taxon>Fungi</taxon>
        <taxon>Dikarya</taxon>
        <taxon>Ascomycota</taxon>
        <taxon>Pezizomycotina</taxon>
        <taxon>Sordariomycetes</taxon>
        <taxon>Hypocreomycetidae</taxon>
        <taxon>Glomerellales</taxon>
        <taxon>Glomerellaceae</taxon>
        <taxon>Colletotrichum</taxon>
        <taxon>Colletotrichum acutatum species complex</taxon>
    </lineage>
</organism>
<dbReference type="AlphaFoldDB" id="A0A9Q8T578"/>
<reference evidence="2" key="1">
    <citation type="journal article" date="2021" name="Mol. Plant Microbe Interact.">
        <title>Complete Genome Sequence of the Plant-Pathogenic Fungus Colletotrichum lupini.</title>
        <authorList>
            <person name="Baroncelli R."/>
            <person name="Pensec F."/>
            <person name="Da Lio D."/>
            <person name="Boufleur T."/>
            <person name="Vicente I."/>
            <person name="Sarrocco S."/>
            <person name="Picot A."/>
            <person name="Baraldi E."/>
            <person name="Sukno S."/>
            <person name="Thon M."/>
            <person name="Le Floch G."/>
        </authorList>
    </citation>
    <scope>NUCLEOTIDE SEQUENCE</scope>
    <source>
        <strain evidence="2">IMI 504893</strain>
    </source>
</reference>
<dbReference type="Proteomes" id="UP000830671">
    <property type="component" value="Chromosome 8"/>
</dbReference>
<evidence type="ECO:0000313" key="3">
    <source>
        <dbReference type="Proteomes" id="UP000830671"/>
    </source>
</evidence>
<evidence type="ECO:0000313" key="2">
    <source>
        <dbReference type="EMBL" id="UQC89443.1"/>
    </source>
</evidence>
<name>A0A9Q8T578_9PEZI</name>
<dbReference type="EMBL" id="CP019480">
    <property type="protein sequence ID" value="UQC89443.1"/>
    <property type="molecule type" value="Genomic_DNA"/>
</dbReference>
<dbReference type="RefSeq" id="XP_049151044.1">
    <property type="nucleotide sequence ID" value="XM_049293898.1"/>
</dbReference>
<dbReference type="GeneID" id="73348908"/>
<gene>
    <name evidence="2" type="ORF">CLUP02_14974</name>
</gene>
<dbReference type="KEGG" id="clup:CLUP02_14974"/>
<accession>A0A9Q8T578</accession>